<dbReference type="EMBL" id="JAVLET010000002">
    <property type="protein sequence ID" value="KAL0472775.1"/>
    <property type="molecule type" value="Genomic_DNA"/>
</dbReference>
<evidence type="ECO:0000313" key="4">
    <source>
        <dbReference type="Proteomes" id="UP001451303"/>
    </source>
</evidence>
<reference evidence="3 4" key="1">
    <citation type="submission" date="2023-09" db="EMBL/GenBank/DDBJ databases">
        <title>Multi-omics analysis of a traditional fermented food reveals byproduct-associated fungal strains for waste-to-food upcycling.</title>
        <authorList>
            <consortium name="Lawrence Berkeley National Laboratory"/>
            <person name="Rekdal V.M."/>
            <person name="Villalobos-Escobedo J.M."/>
            <person name="Rodriguez-Valeron N."/>
            <person name="Garcia M.O."/>
            <person name="Vasquez D.P."/>
            <person name="Damayanti I."/>
            <person name="Sorensen P.M."/>
            <person name="Baidoo E.E."/>
            <person name="De Carvalho A.C."/>
            <person name="Riley R."/>
            <person name="Lipzen A."/>
            <person name="He G."/>
            <person name="Yan M."/>
            <person name="Haridas S."/>
            <person name="Daum C."/>
            <person name="Yoshinaga Y."/>
            <person name="Ng V."/>
            <person name="Grigoriev I.V."/>
            <person name="Munk R."/>
            <person name="Nuraida L."/>
            <person name="Wijaya C.H."/>
            <person name="Morales P.-C."/>
            <person name="Keasling J.D."/>
        </authorList>
    </citation>
    <scope>NUCLEOTIDE SEQUENCE [LARGE SCALE GENOMIC DNA]</scope>
    <source>
        <strain evidence="3 4">FGSC 2613</strain>
    </source>
</reference>
<keyword evidence="1" id="KW-0472">Membrane</keyword>
<keyword evidence="4" id="KW-1185">Reference proteome</keyword>
<dbReference type="PANTHER" id="PTHR35043">
    <property type="entry name" value="TRANSCRIPTION FACTOR DOMAIN-CONTAINING PROTEIN"/>
    <property type="match status" value="1"/>
</dbReference>
<evidence type="ECO:0000256" key="1">
    <source>
        <dbReference type="SAM" id="Phobius"/>
    </source>
</evidence>
<comment type="caution">
    <text evidence="3">The sequence shown here is derived from an EMBL/GenBank/DDBJ whole genome shotgun (WGS) entry which is preliminary data.</text>
</comment>
<feature type="transmembrane region" description="Helical" evidence="1">
    <location>
        <begin position="524"/>
        <end position="545"/>
    </location>
</feature>
<accession>A0ABR3DJA6</accession>
<feature type="transmembrane region" description="Helical" evidence="1">
    <location>
        <begin position="284"/>
        <end position="303"/>
    </location>
</feature>
<keyword evidence="2" id="KW-0732">Signal</keyword>
<name>A0ABR3DJA6_NEUIN</name>
<organism evidence="3 4">
    <name type="scientific">Neurospora intermedia</name>
    <dbReference type="NCBI Taxonomy" id="5142"/>
    <lineage>
        <taxon>Eukaryota</taxon>
        <taxon>Fungi</taxon>
        <taxon>Dikarya</taxon>
        <taxon>Ascomycota</taxon>
        <taxon>Pezizomycotina</taxon>
        <taxon>Sordariomycetes</taxon>
        <taxon>Sordariomycetidae</taxon>
        <taxon>Sordariales</taxon>
        <taxon>Sordariaceae</taxon>
        <taxon>Neurospora</taxon>
    </lineage>
</organism>
<keyword evidence="1" id="KW-1133">Transmembrane helix</keyword>
<feature type="transmembrane region" description="Helical" evidence="1">
    <location>
        <begin position="58"/>
        <end position="78"/>
    </location>
</feature>
<sequence>MTSRSSCAAFSFTLSLILWHCVLISAEETTAPLPTSTLVPHGSQQVTVGWVNNPKRRGTLTIIIECLTTMFACTWTVLHLNIPAIGDSTIIRVRRKVKWMAITILFPEFIFVKAVCELRFALHTLDKMYRSVQESPEKFETGWMVDGKGSSYWATRTWTVEFEPLKRWLNQLLLRQAPSVGLKADSTQPKGSAEVFTSKSKNLKVQNWTLIHAYYVNMGGIVAQKKIKLKGEASKGKTVLTDSYSVVRGDLLADSNLKAWKSGHPLQELRLSVSEIMDKSKADWIVKTIALIQIGRLIFGPHYTQYRWPTPWSFSFPTRVEQLAWQTAALASMILPVIGRAGLFALYLHRPRKHKRTLAEAVEDTVNSFGADLLGADDDWWNTFTSAVKSKEWDAWIKEHPTTEEKHIKRLRWELETMSELRSLLRDFTSKSKTYALRDQYETWFKNQDAFLYGTLPHDPELSAQYKAWLQERDYYLRYGEAAPDPGLFRWIFFRCEDIDKRTQTRYLRMWRNFDIRKQRFERFLNMVVAILYTVARVMLLAIMFSSLRAAPDGVYDTPDWTRFMPSFS</sequence>
<protein>
    <submittedName>
        <fullName evidence="3">Uncharacterized protein</fullName>
    </submittedName>
</protein>
<dbReference type="Proteomes" id="UP001451303">
    <property type="component" value="Unassembled WGS sequence"/>
</dbReference>
<proteinExistence type="predicted"/>
<keyword evidence="1" id="KW-0812">Transmembrane</keyword>
<feature type="chain" id="PRO_5047207918" evidence="2">
    <location>
        <begin position="27"/>
        <end position="569"/>
    </location>
</feature>
<evidence type="ECO:0000256" key="2">
    <source>
        <dbReference type="SAM" id="SignalP"/>
    </source>
</evidence>
<evidence type="ECO:0000313" key="3">
    <source>
        <dbReference type="EMBL" id="KAL0472775.1"/>
    </source>
</evidence>
<feature type="signal peptide" evidence="2">
    <location>
        <begin position="1"/>
        <end position="26"/>
    </location>
</feature>
<gene>
    <name evidence="3" type="ORF">QR685DRAFT_582967</name>
</gene>
<feature type="transmembrane region" description="Helical" evidence="1">
    <location>
        <begin position="99"/>
        <end position="122"/>
    </location>
</feature>
<feature type="transmembrane region" description="Helical" evidence="1">
    <location>
        <begin position="323"/>
        <end position="348"/>
    </location>
</feature>
<dbReference type="PANTHER" id="PTHR35043:SF8">
    <property type="entry name" value="DUF4220 DOMAIN-CONTAINING PROTEIN"/>
    <property type="match status" value="1"/>
</dbReference>